<proteinExistence type="predicted"/>
<feature type="non-terminal residue" evidence="1">
    <location>
        <position position="76"/>
    </location>
</feature>
<dbReference type="EMBL" id="JBCFXD010000005">
    <property type="protein sequence ID" value="MEL7559079.1"/>
    <property type="molecule type" value="Genomic_DNA"/>
</dbReference>
<dbReference type="RefSeq" id="WP_342406240.1">
    <property type="nucleotide sequence ID" value="NZ_JBCFXD010000005.1"/>
</dbReference>
<gene>
    <name evidence="1" type="ORF">AAGW23_09530</name>
</gene>
<reference evidence="1 2" key="1">
    <citation type="submission" date="2024-04" db="EMBL/GenBank/DDBJ databases">
        <title>Draft Genome Sequence of Isolates Cultured from Underwater Hawaii Seamounts in the North Pacific Ocean.</title>
        <authorList>
            <person name="Sharma I."/>
            <person name="Darden B."/>
            <person name="Creggett J."/>
            <person name="Taylor S."/>
            <person name="Grant M.P."/>
            <person name="Scott J."/>
            <person name="Attles S."/>
            <person name="Walker S."/>
            <person name="Johnson G."/>
            <person name="St. Cloud C."/>
        </authorList>
    </citation>
    <scope>NUCLEOTIDE SEQUENCE [LARGE SCALE GENOMIC DNA]</scope>
    <source>
        <strain evidence="1 2">03GJ23</strain>
    </source>
</reference>
<evidence type="ECO:0008006" key="3">
    <source>
        <dbReference type="Google" id="ProtNLM"/>
    </source>
</evidence>
<evidence type="ECO:0000313" key="2">
    <source>
        <dbReference type="Proteomes" id="UP001467669"/>
    </source>
</evidence>
<accession>A0ABU9M604</accession>
<sequence length="76" mass="8211">MKQASFSNARLSVLLVISGYTAAAVRVKRSEKSRAARARQKINEESLQCCFLVLPERQGVAEDQAGFVDVAAEVAA</sequence>
<protein>
    <recommendedName>
        <fullName evidence="3">Secreted protein</fullName>
    </recommendedName>
</protein>
<comment type="caution">
    <text evidence="1">The sequence shown here is derived from an EMBL/GenBank/DDBJ whole genome shotgun (WGS) entry which is preliminary data.</text>
</comment>
<evidence type="ECO:0000313" key="1">
    <source>
        <dbReference type="EMBL" id="MEL7559079.1"/>
    </source>
</evidence>
<name>A0ABU9M604_STUCH</name>
<dbReference type="Proteomes" id="UP001467669">
    <property type="component" value="Unassembled WGS sequence"/>
</dbReference>
<keyword evidence="2" id="KW-1185">Reference proteome</keyword>
<organism evidence="1 2">
    <name type="scientific">Stutzerimonas chloritidismutans</name>
    <name type="common">Pseudomonas chloritidismutans</name>
    <dbReference type="NCBI Taxonomy" id="203192"/>
    <lineage>
        <taxon>Bacteria</taxon>
        <taxon>Pseudomonadati</taxon>
        <taxon>Pseudomonadota</taxon>
        <taxon>Gammaproteobacteria</taxon>
        <taxon>Pseudomonadales</taxon>
        <taxon>Pseudomonadaceae</taxon>
        <taxon>Stutzerimonas</taxon>
    </lineage>
</organism>